<feature type="compositionally biased region" description="Basic and acidic residues" evidence="3">
    <location>
        <begin position="295"/>
        <end position="312"/>
    </location>
</feature>
<dbReference type="AlphaFoldDB" id="A0A9P6ULD9"/>
<dbReference type="Gene3D" id="2.40.50.770">
    <property type="entry name" value="RecQ-mediated genome instability protein Rmi1, C-terminal domain"/>
    <property type="match status" value="1"/>
</dbReference>
<accession>A0A9P6ULD9</accession>
<dbReference type="Pfam" id="PF08585">
    <property type="entry name" value="RMI1_N_C"/>
    <property type="match status" value="1"/>
</dbReference>
<proteinExistence type="inferred from homology"/>
<feature type="compositionally biased region" description="Polar residues" evidence="3">
    <location>
        <begin position="250"/>
        <end position="262"/>
    </location>
</feature>
<evidence type="ECO:0000313" key="6">
    <source>
        <dbReference type="Proteomes" id="UP000738325"/>
    </source>
</evidence>
<feature type="region of interest" description="Disordered" evidence="3">
    <location>
        <begin position="512"/>
        <end position="550"/>
    </location>
</feature>
<dbReference type="InterPro" id="IPR042470">
    <property type="entry name" value="RMI1_N_C_sf"/>
</dbReference>
<comment type="caution">
    <text evidence="5">The sequence shown here is derived from an EMBL/GenBank/DDBJ whole genome shotgun (WGS) entry which is preliminary data.</text>
</comment>
<protein>
    <recommendedName>
        <fullName evidence="2">RecQ-mediated genome instability protein 1</fullName>
    </recommendedName>
</protein>
<organism evidence="5 6">
    <name type="scientific">Dissophora globulifera</name>
    <dbReference type="NCBI Taxonomy" id="979702"/>
    <lineage>
        <taxon>Eukaryota</taxon>
        <taxon>Fungi</taxon>
        <taxon>Fungi incertae sedis</taxon>
        <taxon>Mucoromycota</taxon>
        <taxon>Mortierellomycotina</taxon>
        <taxon>Mortierellomycetes</taxon>
        <taxon>Mortierellales</taxon>
        <taxon>Mortierellaceae</taxon>
        <taxon>Dissophora</taxon>
    </lineage>
</organism>
<feature type="domain" description="RecQ mediated genome instability protein 1 OB-fold" evidence="4">
    <location>
        <begin position="82"/>
        <end position="200"/>
    </location>
</feature>
<dbReference type="Proteomes" id="UP000738325">
    <property type="component" value="Unassembled WGS sequence"/>
</dbReference>
<evidence type="ECO:0000259" key="4">
    <source>
        <dbReference type="Pfam" id="PF08585"/>
    </source>
</evidence>
<dbReference type="OrthoDB" id="341511at2759"/>
<reference evidence="5" key="1">
    <citation type="journal article" date="2020" name="Fungal Divers.">
        <title>Resolving the Mortierellaceae phylogeny through synthesis of multi-gene phylogenetics and phylogenomics.</title>
        <authorList>
            <person name="Vandepol N."/>
            <person name="Liber J."/>
            <person name="Desiro A."/>
            <person name="Na H."/>
            <person name="Kennedy M."/>
            <person name="Barry K."/>
            <person name="Grigoriev I.V."/>
            <person name="Miller A.N."/>
            <person name="O'Donnell K."/>
            <person name="Stajich J.E."/>
            <person name="Bonito G."/>
        </authorList>
    </citation>
    <scope>NUCLEOTIDE SEQUENCE</scope>
    <source>
        <strain evidence="5">REB-010B</strain>
    </source>
</reference>
<evidence type="ECO:0000256" key="3">
    <source>
        <dbReference type="SAM" id="MobiDB-lite"/>
    </source>
</evidence>
<dbReference type="InterPro" id="IPR013894">
    <property type="entry name" value="RMI1_OB"/>
</dbReference>
<sequence length="732" mass="81521">MGVNASVEWTRQCIAYKHTLDSSSTTTSNQDPAAFIFDMYLLADFRILQATPLLPSTIATPHRQFLFTESGTGSSNSGGSSAGLQFGRLKGGVILQILEVSDASIGALQMLTACEAIGVAGDHIGGLQVGTALPRGMITLDLTEGVRKVKAMLMEPIQGIAMEMKLGAKIRVRDVEIRHGVLQLYSRNTLLLGGEVASLNLYPRRLMIMNQMKQRLNGINNNNVNRTSTVNSLWRNTQTAVNAQDAVASTMPQQSTTHNPWRSIQPGRYSPSPPPARQQGPDPELLGLSNDRDDEYMRMQREQEPEWDYHDDSDIDFGLPDTDMENANWDMDVEPQPQPPPRDRDTSMSSGVSSKTKATDDHWNDNEMGGGNKKRRVTPEYESTDQDFYTNRRRSRSFSALQVGEENEVKVKTERAQQKDESMYLEKQERIKEDAELRIKKEGEKAVSRSANDVLEKEFDQHDISIAAIDVSNNESMTNTAITSIQSFTKIKIEAARSIRHKGASYHAAIALSSDDENGDDDDGDNDKSNSSIGDRSAEDTHPLPDFDQDKAGSSFYAKVKLEPEAMVQIKQEETLLEFDMDDEDDFGGLNEVLYMVPDVELNAVGDAVRNGGEVKSKARVSKLGKFSLTTLAVSIPVFLLPTEKDGSEIVQGESEFRLEAILDQKVIELLMEYSVAEFRNLVRVNEHEAKQAVAKMRVRLSEVESVECLFKGLRNNIPVIREMKILSKKSR</sequence>
<dbReference type="GO" id="GO:0000712">
    <property type="term" value="P:resolution of meiotic recombination intermediates"/>
    <property type="evidence" value="ECO:0007669"/>
    <property type="project" value="TreeGrafter"/>
</dbReference>
<feature type="compositionally biased region" description="Acidic residues" evidence="3">
    <location>
        <begin position="514"/>
        <end position="525"/>
    </location>
</feature>
<dbReference type="PANTHER" id="PTHR14790">
    <property type="entry name" value="RECQ-MEDIATED GENOME INSTABILITY PROTEIN 1 RMI1"/>
    <property type="match status" value="1"/>
</dbReference>
<gene>
    <name evidence="5" type="ORF">BGZ99_010084</name>
</gene>
<dbReference type="GO" id="GO:0031422">
    <property type="term" value="C:RecQ family helicase-topoisomerase III complex"/>
    <property type="evidence" value="ECO:0007669"/>
    <property type="project" value="TreeGrafter"/>
</dbReference>
<dbReference type="EMBL" id="JAAAIP010000907">
    <property type="protein sequence ID" value="KAG0311556.1"/>
    <property type="molecule type" value="Genomic_DNA"/>
</dbReference>
<comment type="similarity">
    <text evidence="1">Belongs to the RMI1 family.</text>
</comment>
<dbReference type="PANTHER" id="PTHR14790:SF15">
    <property type="entry name" value="RECQ-MEDIATED GENOME INSTABILITY PROTEIN 1"/>
    <property type="match status" value="1"/>
</dbReference>
<dbReference type="GO" id="GO:0016604">
    <property type="term" value="C:nuclear body"/>
    <property type="evidence" value="ECO:0007669"/>
    <property type="project" value="TreeGrafter"/>
</dbReference>
<feature type="compositionally biased region" description="Polar residues" evidence="3">
    <location>
        <begin position="347"/>
        <end position="356"/>
    </location>
</feature>
<evidence type="ECO:0000256" key="2">
    <source>
        <dbReference type="ARBA" id="ARBA00018987"/>
    </source>
</evidence>
<feature type="compositionally biased region" description="Basic and acidic residues" evidence="3">
    <location>
        <begin position="536"/>
        <end position="550"/>
    </location>
</feature>
<evidence type="ECO:0000256" key="1">
    <source>
        <dbReference type="ARBA" id="ARBA00006395"/>
    </source>
</evidence>
<keyword evidence="6" id="KW-1185">Reference proteome</keyword>
<feature type="region of interest" description="Disordered" evidence="3">
    <location>
        <begin position="243"/>
        <end position="385"/>
    </location>
</feature>
<evidence type="ECO:0000313" key="5">
    <source>
        <dbReference type="EMBL" id="KAG0311556.1"/>
    </source>
</evidence>
<dbReference type="GO" id="GO:0000724">
    <property type="term" value="P:double-strand break repair via homologous recombination"/>
    <property type="evidence" value="ECO:0007669"/>
    <property type="project" value="TreeGrafter"/>
</dbReference>
<name>A0A9P6ULD9_9FUNG</name>